<organism evidence="2 3">
    <name type="scientific">Geranomyces variabilis</name>
    <dbReference type="NCBI Taxonomy" id="109894"/>
    <lineage>
        <taxon>Eukaryota</taxon>
        <taxon>Fungi</taxon>
        <taxon>Fungi incertae sedis</taxon>
        <taxon>Chytridiomycota</taxon>
        <taxon>Chytridiomycota incertae sedis</taxon>
        <taxon>Chytridiomycetes</taxon>
        <taxon>Spizellomycetales</taxon>
        <taxon>Powellomycetaceae</taxon>
        <taxon>Geranomyces</taxon>
    </lineage>
</organism>
<name>A0AAD5TLW2_9FUNG</name>
<proteinExistence type="predicted"/>
<accession>A0AAD5TLW2</accession>
<evidence type="ECO:0000313" key="3">
    <source>
        <dbReference type="Proteomes" id="UP001212152"/>
    </source>
</evidence>
<sequence length="192" mass="21057">MATTSSIAFSITLAEDTPVVAPLEAIPAVSKSPVPARRLTPISGMKGSLSTETINDRLKEAAERKQNHLLKVAASAGHGFKHAQKIASARAAESESKRHEINEKLDAAARHRDEIEQERLRKLAEHSELVKQRRSGPPSPTLSRVQTKLEAAEARRAEICEENAERLQAHLSHVRELKEKKAAAREMGGLVM</sequence>
<evidence type="ECO:0000256" key="1">
    <source>
        <dbReference type="SAM" id="MobiDB-lite"/>
    </source>
</evidence>
<dbReference type="Proteomes" id="UP001212152">
    <property type="component" value="Unassembled WGS sequence"/>
</dbReference>
<evidence type="ECO:0000313" key="2">
    <source>
        <dbReference type="EMBL" id="KAJ3179914.1"/>
    </source>
</evidence>
<protein>
    <submittedName>
        <fullName evidence="2">Uncharacterized protein</fullName>
    </submittedName>
</protein>
<comment type="caution">
    <text evidence="2">The sequence shown here is derived from an EMBL/GenBank/DDBJ whole genome shotgun (WGS) entry which is preliminary data.</text>
</comment>
<gene>
    <name evidence="2" type="ORF">HDU87_002482</name>
</gene>
<reference evidence="2" key="1">
    <citation type="submission" date="2020-05" db="EMBL/GenBank/DDBJ databases">
        <title>Phylogenomic resolution of chytrid fungi.</title>
        <authorList>
            <person name="Stajich J.E."/>
            <person name="Amses K."/>
            <person name="Simmons R."/>
            <person name="Seto K."/>
            <person name="Myers J."/>
            <person name="Bonds A."/>
            <person name="Quandt C.A."/>
            <person name="Barry K."/>
            <person name="Liu P."/>
            <person name="Grigoriev I."/>
            <person name="Longcore J.E."/>
            <person name="James T.Y."/>
        </authorList>
    </citation>
    <scope>NUCLEOTIDE SEQUENCE</scope>
    <source>
        <strain evidence="2">JEL0379</strain>
    </source>
</reference>
<dbReference type="AlphaFoldDB" id="A0AAD5TLW2"/>
<keyword evidence="3" id="KW-1185">Reference proteome</keyword>
<dbReference type="EMBL" id="JADGJQ010000019">
    <property type="protein sequence ID" value="KAJ3179914.1"/>
    <property type="molecule type" value="Genomic_DNA"/>
</dbReference>
<dbReference type="Gene3D" id="6.10.280.30">
    <property type="match status" value="1"/>
</dbReference>
<feature type="region of interest" description="Disordered" evidence="1">
    <location>
        <begin position="124"/>
        <end position="145"/>
    </location>
</feature>